<accession>A0A6G2CEM3</accession>
<evidence type="ECO:0000259" key="1">
    <source>
        <dbReference type="SMART" id="SM00966"/>
    </source>
</evidence>
<dbReference type="InterPro" id="IPR037914">
    <property type="entry name" value="SpoVT-AbrB_sf"/>
</dbReference>
<name>A0A6G2CEM3_9FIRM</name>
<dbReference type="Proteomes" id="UP000487649">
    <property type="component" value="Unassembled WGS sequence"/>
</dbReference>
<dbReference type="Pfam" id="PF04014">
    <property type="entry name" value="MazE_antitoxin"/>
    <property type="match status" value="1"/>
</dbReference>
<dbReference type="InterPro" id="IPR007159">
    <property type="entry name" value="SpoVT-AbrB_dom"/>
</dbReference>
<dbReference type="EMBL" id="WMQV01000029">
    <property type="protein sequence ID" value="MTL95055.1"/>
    <property type="molecule type" value="Genomic_DNA"/>
</dbReference>
<evidence type="ECO:0000313" key="4">
    <source>
        <dbReference type="Proteomes" id="UP000487649"/>
    </source>
</evidence>
<dbReference type="AlphaFoldDB" id="A0A6G2CEM3"/>
<evidence type="ECO:0000313" key="2">
    <source>
        <dbReference type="EMBL" id="MTK21834.1"/>
    </source>
</evidence>
<dbReference type="Gene3D" id="2.10.260.10">
    <property type="match status" value="1"/>
</dbReference>
<evidence type="ECO:0000313" key="3">
    <source>
        <dbReference type="EMBL" id="MTL95055.1"/>
    </source>
</evidence>
<feature type="domain" description="SpoVT-AbrB" evidence="1">
    <location>
        <begin position="3"/>
        <end position="46"/>
    </location>
</feature>
<dbReference type="RefSeq" id="WP_006783374.1">
    <property type="nucleotide sequence ID" value="NZ_CAJJOK010000015.1"/>
</dbReference>
<comment type="caution">
    <text evidence="3">The sequence shown here is derived from an EMBL/GenBank/DDBJ whole genome shotgun (WGS) entry which is preliminary data.</text>
</comment>
<dbReference type="SMART" id="SM00966">
    <property type="entry name" value="SpoVT_AbrB"/>
    <property type="match status" value="1"/>
</dbReference>
<organism evidence="3">
    <name type="scientific">Turicibacter sanguinis</name>
    <dbReference type="NCBI Taxonomy" id="154288"/>
    <lineage>
        <taxon>Bacteria</taxon>
        <taxon>Bacillati</taxon>
        <taxon>Bacillota</taxon>
        <taxon>Erysipelotrichia</taxon>
        <taxon>Erysipelotrichales</taxon>
        <taxon>Turicibacteraceae</taxon>
        <taxon>Turicibacter</taxon>
    </lineage>
</organism>
<dbReference type="EMBL" id="WMQE01000024">
    <property type="protein sequence ID" value="MTK21834.1"/>
    <property type="molecule type" value="Genomic_DNA"/>
</dbReference>
<proteinExistence type="predicted"/>
<protein>
    <submittedName>
        <fullName evidence="3">AbrB family transcriptional regulator</fullName>
    </submittedName>
</protein>
<dbReference type="GO" id="GO:0003677">
    <property type="term" value="F:DNA binding"/>
    <property type="evidence" value="ECO:0007669"/>
    <property type="project" value="InterPro"/>
</dbReference>
<reference evidence="3 4" key="1">
    <citation type="journal article" date="2019" name="Nat. Med.">
        <title>A library of human gut bacterial isolates paired with longitudinal multiomics data enables mechanistic microbiome research.</title>
        <authorList>
            <person name="Poyet M."/>
            <person name="Groussin M."/>
            <person name="Gibbons S.M."/>
            <person name="Avila-Pacheco J."/>
            <person name="Jiang X."/>
            <person name="Kearney S.M."/>
            <person name="Perrotta A.R."/>
            <person name="Berdy B."/>
            <person name="Zhao S."/>
            <person name="Lieberman T.D."/>
            <person name="Swanson P.K."/>
            <person name="Smith M."/>
            <person name="Roesemann S."/>
            <person name="Alexander J.E."/>
            <person name="Rich S.A."/>
            <person name="Livny J."/>
            <person name="Vlamakis H."/>
            <person name="Clish C."/>
            <person name="Bullock K."/>
            <person name="Deik A."/>
            <person name="Scott J."/>
            <person name="Pierce K.A."/>
            <person name="Xavier R.J."/>
            <person name="Alm E.J."/>
        </authorList>
    </citation>
    <scope>NUCLEOTIDE SEQUENCE</scope>
    <source>
        <strain evidence="3">BIOML-A179</strain>
        <strain evidence="2 4">BIOML-A198</strain>
    </source>
</reference>
<sequence length="81" mass="9088">MERKLDELGRLVIPMEFRKTLGWGKGVRLNMNIEGERVIVTKSATCCSLCGARMNLKDVKGVKMCQPCIDEIKVGTFRGVE</sequence>
<gene>
    <name evidence="3" type="ORF">GMA64_10990</name>
    <name evidence="2" type="ORF">GMA92_10450</name>
</gene>
<dbReference type="SUPFAM" id="SSF89447">
    <property type="entry name" value="AbrB/MazE/MraZ-like"/>
    <property type="match status" value="1"/>
</dbReference>